<dbReference type="InterPro" id="IPR013762">
    <property type="entry name" value="Integrase-like_cat_sf"/>
</dbReference>
<protein>
    <submittedName>
        <fullName evidence="2">Uncharacterized protein</fullName>
    </submittedName>
</protein>
<accession>A0A0C9ZUG6</accession>
<sequence length="738" mass="82858">MTRLKKGAAKAKLLPDTVHKKAARKKRSAPEKTALADVQRCKEHGIKTHLQANNTRVNYAGHVRRGREWLASQFKNAEDPLVPMPLLPTSGEMHTDNDVYDDSAFKDAFDRILNRCSDKALALYMSLKGFHENLSKTTVESICSAFKKLWELSDGDTYRGKWHFNEARLRWEGNPADSADIFDVLSSIKHKASAEGGDRTHSMAMTKDYMDRTLRWHQASCPLEIALCMIQKIMTGARPSDMQLDLDMRTQLTRHLEQVAFASNGWTLWTRCFELIKLQRKDISLDGTILDGVLKLYLAGETLTLHERASYFEIFLSNCKGWQKKVDKGKWEADLRSNHYKIYPHPNMPACDSFFWTLVWIKWLEVFHYTCTLQPNDFIFPAMSANGVMHPGQPISHDAVQKWINESTVSAGILGNFSTHCFHCGGAQYSFMFAPVGQRWMLAKVQWWGGWAEGEHRDTLVRYLLDELHTYETDYSDALSPISRGANASLAGEYALAKPASTEELRMVHESVITDVNSLRNEIRSVNNSLHSLTSAVVQAASTASTTPSLQHLDSSCFTDVSSECASRAQTPSAPVGGAHAAAPQLPPAGPIPPSIYTAVLPQQQPPATLSIRLTSQKLPTPGLVIPQVPVTRSNGTCSPKNKSWKEIVEHWLVGDWDRGLTTPLKDWPKEWYQGANRHFASKYHQRATIALEFINQYESNEACLLAAYPEAELGHTQLLKAVNKARAARGERVSRNR</sequence>
<dbReference type="Proteomes" id="UP000054485">
    <property type="component" value="Unassembled WGS sequence"/>
</dbReference>
<dbReference type="EMBL" id="KN836058">
    <property type="protein sequence ID" value="KIK32991.1"/>
    <property type="molecule type" value="Genomic_DNA"/>
</dbReference>
<reference evidence="2 3" key="1">
    <citation type="submission" date="2014-04" db="EMBL/GenBank/DDBJ databases">
        <authorList>
            <consortium name="DOE Joint Genome Institute"/>
            <person name="Kuo A."/>
            <person name="Ruytinx J."/>
            <person name="Rineau F."/>
            <person name="Colpaert J."/>
            <person name="Kohler A."/>
            <person name="Nagy L.G."/>
            <person name="Floudas D."/>
            <person name="Copeland A."/>
            <person name="Barry K.W."/>
            <person name="Cichocki N."/>
            <person name="Veneault-Fourrey C."/>
            <person name="LaButti K."/>
            <person name="Lindquist E.A."/>
            <person name="Lipzen A."/>
            <person name="Lundell T."/>
            <person name="Morin E."/>
            <person name="Murat C."/>
            <person name="Sun H."/>
            <person name="Tunlid A."/>
            <person name="Henrissat B."/>
            <person name="Grigoriev I.V."/>
            <person name="Hibbett D.S."/>
            <person name="Martin F."/>
            <person name="Nordberg H.P."/>
            <person name="Cantor M.N."/>
            <person name="Hua S.X."/>
        </authorList>
    </citation>
    <scope>NUCLEOTIDE SEQUENCE [LARGE SCALE GENOMIC DNA]</scope>
    <source>
        <strain evidence="2 3">UH-Slu-Lm8-n1</strain>
    </source>
</reference>
<keyword evidence="1" id="KW-0233">DNA recombination</keyword>
<dbReference type="GO" id="GO:0015074">
    <property type="term" value="P:DNA integration"/>
    <property type="evidence" value="ECO:0007669"/>
    <property type="project" value="InterPro"/>
</dbReference>
<proteinExistence type="predicted"/>
<dbReference type="Gene3D" id="1.10.443.10">
    <property type="entry name" value="Intergrase catalytic core"/>
    <property type="match status" value="1"/>
</dbReference>
<gene>
    <name evidence="2" type="ORF">CY34DRAFT_100433</name>
</gene>
<dbReference type="STRING" id="930992.A0A0C9ZUG6"/>
<dbReference type="HOGENOM" id="CLU_013901_0_1_1"/>
<organism evidence="2 3">
    <name type="scientific">Suillus luteus UH-Slu-Lm8-n1</name>
    <dbReference type="NCBI Taxonomy" id="930992"/>
    <lineage>
        <taxon>Eukaryota</taxon>
        <taxon>Fungi</taxon>
        <taxon>Dikarya</taxon>
        <taxon>Basidiomycota</taxon>
        <taxon>Agaricomycotina</taxon>
        <taxon>Agaricomycetes</taxon>
        <taxon>Agaricomycetidae</taxon>
        <taxon>Boletales</taxon>
        <taxon>Suillineae</taxon>
        <taxon>Suillaceae</taxon>
        <taxon>Suillus</taxon>
    </lineage>
</organism>
<dbReference type="GO" id="GO:0003677">
    <property type="term" value="F:DNA binding"/>
    <property type="evidence" value="ECO:0007669"/>
    <property type="project" value="InterPro"/>
</dbReference>
<dbReference type="InterPro" id="IPR011010">
    <property type="entry name" value="DNA_brk_join_enz"/>
</dbReference>
<dbReference type="OrthoDB" id="164951at2759"/>
<dbReference type="SUPFAM" id="SSF56349">
    <property type="entry name" value="DNA breaking-rejoining enzymes"/>
    <property type="match status" value="1"/>
</dbReference>
<evidence type="ECO:0000313" key="3">
    <source>
        <dbReference type="Proteomes" id="UP000054485"/>
    </source>
</evidence>
<evidence type="ECO:0000313" key="2">
    <source>
        <dbReference type="EMBL" id="KIK32991.1"/>
    </source>
</evidence>
<dbReference type="GO" id="GO:0006310">
    <property type="term" value="P:DNA recombination"/>
    <property type="evidence" value="ECO:0007669"/>
    <property type="project" value="UniProtKB-KW"/>
</dbReference>
<evidence type="ECO:0000256" key="1">
    <source>
        <dbReference type="ARBA" id="ARBA00023172"/>
    </source>
</evidence>
<name>A0A0C9ZUG6_9AGAM</name>
<keyword evidence="3" id="KW-1185">Reference proteome</keyword>
<dbReference type="InParanoid" id="A0A0C9ZUG6"/>
<reference evidence="3" key="2">
    <citation type="submission" date="2015-01" db="EMBL/GenBank/DDBJ databases">
        <title>Evolutionary Origins and Diversification of the Mycorrhizal Mutualists.</title>
        <authorList>
            <consortium name="DOE Joint Genome Institute"/>
            <consortium name="Mycorrhizal Genomics Consortium"/>
            <person name="Kohler A."/>
            <person name="Kuo A."/>
            <person name="Nagy L.G."/>
            <person name="Floudas D."/>
            <person name="Copeland A."/>
            <person name="Barry K.W."/>
            <person name="Cichocki N."/>
            <person name="Veneault-Fourrey C."/>
            <person name="LaButti K."/>
            <person name="Lindquist E.A."/>
            <person name="Lipzen A."/>
            <person name="Lundell T."/>
            <person name="Morin E."/>
            <person name="Murat C."/>
            <person name="Riley R."/>
            <person name="Ohm R."/>
            <person name="Sun H."/>
            <person name="Tunlid A."/>
            <person name="Henrissat B."/>
            <person name="Grigoriev I.V."/>
            <person name="Hibbett D.S."/>
            <person name="Martin F."/>
        </authorList>
    </citation>
    <scope>NUCLEOTIDE SEQUENCE [LARGE SCALE GENOMIC DNA]</scope>
    <source>
        <strain evidence="3">UH-Slu-Lm8-n1</strain>
    </source>
</reference>
<dbReference type="AlphaFoldDB" id="A0A0C9ZUG6"/>